<organism evidence="2 3">
    <name type="scientific">Symbiodinium pilosum</name>
    <name type="common">Dinoflagellate</name>
    <dbReference type="NCBI Taxonomy" id="2952"/>
    <lineage>
        <taxon>Eukaryota</taxon>
        <taxon>Sar</taxon>
        <taxon>Alveolata</taxon>
        <taxon>Dinophyceae</taxon>
        <taxon>Suessiales</taxon>
        <taxon>Symbiodiniaceae</taxon>
        <taxon>Symbiodinium</taxon>
    </lineage>
</organism>
<evidence type="ECO:0000256" key="1">
    <source>
        <dbReference type="SAM" id="MobiDB-lite"/>
    </source>
</evidence>
<accession>A0A812R223</accession>
<keyword evidence="3" id="KW-1185">Reference proteome</keyword>
<dbReference type="OrthoDB" id="7485566at2759"/>
<feature type="region of interest" description="Disordered" evidence="1">
    <location>
        <begin position="1"/>
        <end position="26"/>
    </location>
</feature>
<dbReference type="Proteomes" id="UP000649617">
    <property type="component" value="Unassembled WGS sequence"/>
</dbReference>
<sequence>VAPTAPGDATPGFTLPASPTAPAARQTALRPWPRIGDRFAALAEALRNAPAVVPSDLARLINAELECDEHTLTSRAVADAAMTVAALATLPPHPLSLAQAIELSMDSEGYLSAAAQAALFHLAVATAECKTFQAAEAHPLMETQARHPLPTLQDVPPILQAAVRGALVQALERLRAERSEGAATGTGSSRAWKLFILAPRMLLARTALQGPQGRAELLGRATAFQRGEWLQLLQSARRACDPARDAPALPPDEVCERKRRQACAKVQWGEVSRARQVLTAAELAPGNEATWAALTDRNTSPSRAANRGFAGAALAPAGPASPPQRAPGLSGMRAEHLKLLLQDVNAIELLAEAATQLAQARVPADIPPALAMARLTALRKPDGGVRGIATGD</sequence>
<protein>
    <submittedName>
        <fullName evidence="2">Uncharacterized protein</fullName>
    </submittedName>
</protein>
<reference evidence="2" key="1">
    <citation type="submission" date="2021-02" db="EMBL/GenBank/DDBJ databases">
        <authorList>
            <person name="Dougan E. K."/>
            <person name="Rhodes N."/>
            <person name="Thang M."/>
            <person name="Chan C."/>
        </authorList>
    </citation>
    <scope>NUCLEOTIDE SEQUENCE</scope>
</reference>
<proteinExistence type="predicted"/>
<comment type="caution">
    <text evidence="2">The sequence shown here is derived from an EMBL/GenBank/DDBJ whole genome shotgun (WGS) entry which is preliminary data.</text>
</comment>
<dbReference type="EMBL" id="CAJNIZ010018816">
    <property type="protein sequence ID" value="CAE7416640.1"/>
    <property type="molecule type" value="Genomic_DNA"/>
</dbReference>
<feature type="non-terminal residue" evidence="2">
    <location>
        <position position="392"/>
    </location>
</feature>
<feature type="non-terminal residue" evidence="2">
    <location>
        <position position="1"/>
    </location>
</feature>
<name>A0A812R223_SYMPI</name>
<evidence type="ECO:0000313" key="2">
    <source>
        <dbReference type="EMBL" id="CAE7416640.1"/>
    </source>
</evidence>
<dbReference type="AlphaFoldDB" id="A0A812R223"/>
<evidence type="ECO:0000313" key="3">
    <source>
        <dbReference type="Proteomes" id="UP000649617"/>
    </source>
</evidence>
<gene>
    <name evidence="2" type="ORF">SPIL2461_LOCUS10277</name>
</gene>